<evidence type="ECO:0000256" key="1">
    <source>
        <dbReference type="SAM" id="MobiDB-lite"/>
    </source>
</evidence>
<dbReference type="SUPFAM" id="SSF50978">
    <property type="entry name" value="WD40 repeat-like"/>
    <property type="match status" value="1"/>
</dbReference>
<proteinExistence type="predicted"/>
<organism evidence="3 4">
    <name type="scientific">Cichlidogyrus casuarinus</name>
    <dbReference type="NCBI Taxonomy" id="1844966"/>
    <lineage>
        <taxon>Eukaryota</taxon>
        <taxon>Metazoa</taxon>
        <taxon>Spiralia</taxon>
        <taxon>Lophotrochozoa</taxon>
        <taxon>Platyhelminthes</taxon>
        <taxon>Monogenea</taxon>
        <taxon>Monopisthocotylea</taxon>
        <taxon>Dactylogyridea</taxon>
        <taxon>Ancyrocephalidae</taxon>
        <taxon>Cichlidogyrus</taxon>
    </lineage>
</organism>
<dbReference type="SUPFAM" id="SSF101898">
    <property type="entry name" value="NHL repeat"/>
    <property type="match status" value="1"/>
</dbReference>
<evidence type="ECO:0000313" key="3">
    <source>
        <dbReference type="EMBL" id="KAL3317678.1"/>
    </source>
</evidence>
<dbReference type="Gene3D" id="3.40.50.300">
    <property type="entry name" value="P-loop containing nucleotide triphosphate hydrolases"/>
    <property type="match status" value="1"/>
</dbReference>
<dbReference type="Proteomes" id="UP001626550">
    <property type="component" value="Unassembled WGS sequence"/>
</dbReference>
<dbReference type="InterPro" id="IPR027417">
    <property type="entry name" value="P-loop_NTPase"/>
</dbReference>
<dbReference type="Pfam" id="PF13271">
    <property type="entry name" value="DUF4062"/>
    <property type="match status" value="1"/>
</dbReference>
<dbReference type="SUPFAM" id="SSF52540">
    <property type="entry name" value="P-loop containing nucleoside triphosphate hydrolases"/>
    <property type="match status" value="1"/>
</dbReference>
<sequence>MFKTKEKSLGSYVRDLEAKNQNRFRKPQVQQAAVPQNICLSNKLVEEEKIKFQKRNNLKQQDATRSKKEQTKTTSKIAKIDIPYQNVAVRAVPQTIEEHPLWNAFEVKKIPSKFNAETKSQFIQVIASSLISGSLVKNPKLLQRSGLPELFNLCADYDPEFVFKAMVYCRKELFIRSTTNYMYVRAAQNEALRPYLMKYTSAVIALPSDWLDVIDTYQKLSNALPNRLQLPSALRKALMDKFKEFDEYQLAKYNNEGLVKRRERKRIRDEKNNKTKKTKNVVSSSSSGSSLDLNIFGKSDSEAEECEDVQEEQCQTTCYRDLAPEMRMSSMAFSSPFAAAPLQPITPGYVQFGNVLPESFSRVRNIQELEEQRQFSPSLFSFVQRGQENEELEQIPSLFDDIQMKETEIDHLELPEGELEISDERGTEMKRVAFQIFTMKKLIRSLHMSEPHEFVMGLLGKKYPSTFEEFIESKLPGTWDASRKGERMSLKTPYTWETEVSQRGNKREVWEQLIESEKLPYMACLRNLRNIVLAGVSEKHQAMVEKLLTDEKLVANSKQMPIQFFTAYRVLQEMLKAKKELQQKIREVYKAKLKKKNIRIPAKTIQLSSLVTTKTRKLQTASSFFIGRLLKAIIRAMEISLSHNLPSIRGRTLIICMHWFEFTMDKIVKESATRYLLAAMCMVSCEDCESLLVSSNGDKCLSLNHFIRSNLLEDANFMHCMQRISRMSTFEMDLEKHLDELLSKRKKFDAVVVIGEPNKSVLNYVSTYRQLIGPVFSLANPEKINTSYPDWMMVNGYSDQIIRFLSERGDEKLLSRIENMDKIYGLAHKPVRTRHDNSSKVGPERGAQMAKLRSCVNQVPPDLNLCHLATKFRTSQIFISSTFKDMHAERDLICGVIIPAVRKSLFAKKQAVQVNEIDLRWGIPEQETQTKSSLCMCMELAESSEVFVLLIGARYGWIPSKELVESLPEHIKSKVDKFYQPGMSVTEMEFHMACLNTDPSMLNQKVMVFIRNYASIETVPTKVKPYFVESTREPKLRLQALMKKVREMGLVQMDRYPASYSQVIDGKPCMGNLNELAEAMTSCLINTLVSNVPQFSRMRSHSIESGTIVSTGIASNSHVFSGLNQIGSKVSLRHYRDLLKIISNDVPRRGTQIASQRYSAAANSSSSYVDKKAIDGCIIFLTGCPGSGKSTLLAALASRLRYPEWEPLAVKSGGAIMSRVVDLEDPVLNNPHEVFIHWLSNISEKHELTRLLDRAIAHLVRCVEALRPGHLAPLVENLDALIDEYEAAVFNTNGAISLESKLLVQKPFFERLINYMGKHDSSRHYSFLVDSGDMLYPQSCLDWIPEVLPKNVTFFISCNTGTAYLKKMSQRADALLYRLSALSSSERSALIRSVLAAHGKMLNENALKNQMSQLVNKRDAGIPLFLKLACEHLRLQGQYEELDNQLKSIPSTIPKLMSSALDHLSDKFGLKLVKAMLGFSFYAKRPLHTTEMLHLMQTWLNLDLEESQTRVTPLAFYSLVAGLQMIYCGLDDQEEDKSTLDSGFRGLLTVRTPEVAHLVQMYLEGKLSDLAAEDGSSFTTSFFKNDPKKDTNAAKLEKFKINIFSTLATELDDPKNEIYYLTKAGKLTEASKRLCNFGYLMKRFEAIGQKKQDEASLIRDFSGYLDDDDWLSHPHLKVLKEVVLRNLHILVKFPALLPELCMNQIQSNLKMPSDKTSYIPSTHPDEDYDVYDLSEEIRKTLIQIKEGALKYAQVMEKITQTGEFGEDSPDEGIGEDSKINVKMSLDEIVSICARKRRFLRSCPLPSSGQLMKPSSFVSLEGYIDQNATAICNSQWNKLIAYGTEKGAIIVSHLETGLTLDSFFGHTDAIQQICFIPLQASTSIETFHEPVESLLTQIDNYSLVLCSASLDGSVIIWQMSSEQDTSGKQLVRLQSRQGFTSCAYSIIDRTLALGNLDGRVSLWNMPHDVKEISNMRNPRSRIKTTDSKVTCLAFRLGSHHYLAEFDPDLDDTLAVGCWDGSIRILNMKHTNKQHVAMVHRRAVCSVAFSTDPRRSLFASMNVLGEVILCRADSYKILTRIASDNPVKGVLGFFALPYKSMFGYRGKKLDAFQSNQVLYHSGGEAGASGRISLWNASLGSLVSHHAISKISLRGNSSRICAQCVDPLGRLRFYAHENGTFSVVDAQAPNVRLGKLQISVTPLDVNKHGIIRFLDCTKVDQNVYLILAITDYGTQVLLRMVRTECTVSDPLVNVYNSSALKLTKQVVDMTSDQWQMTQVCFIPKNQLQLASTVSQASIHMTLDNAAFICIGFSDGMLLTQNVILTKSQTKWQSGSITVESPSKFYNHSGEITCISFCEGFIATGSKDCAIALYLLADRKCQALCVVSKAHEDWITAMCHIGKDWLATGGNESKICLWTDISSGQTPRKVLTLSQHVSGILKLSSLDNLLFSASSDGQLAVWKFATLQPGAQLECDYPKSKITYQMRKGQVQNTKSTKTFTAYKNNASNAITAELLTSINFMATLNGISDESAAEFDVLTIQQIEAHLPLSYLIYQSTEKSTLPENAINARDTGLDGNELNLTELFTSRLLTKQEALISDLEFSVSLTRTNLDGERRMHSVRFAAFQPRLRGFLEGHPGSPAVSIATSLQKHCKVNLLVAGGKDQPELRKFILDADMETKEGDMNLFHNGEVTAIAVASLQDVGDSPEGDFLAWAVTGSTDGSLIVWRLFQALYQEDDDQELVTSSLEINAEWRPYFQLFCESTTAIGSIKIRSESIVSHAIFWSQGCTLFRLQFGVHMGAPWPLDELKMPLKTCLAKLSVKTDAHLTQLTLPRVITALTQTNTEEMEEVFSRIYAIDVAGNVNECSFGSSESFKGERIDSSKDATPRMLLNLRQGGLMVLAGGELYHGSGIESWTKFCQIKNRESLMFVSPCWMPDKQVATYQQSHVHISVKEWQLDEEDNFCHVIQLDLGEENDPITCKIYSRITAVHYVGVADRVRKNANASSALEFCKALILVIATAPDYYVHVLECCAPVLGGLRRALAPKTKVIAGGLMDRRGNPGARKQVKIAAPTSVSRACLWNQAEWMQASVYPTDNVVTHLASFCQNRYNASGPIDLLVATKTGDVQTYKVL</sequence>
<accession>A0ABD2QDP7</accession>
<protein>
    <submittedName>
        <fullName evidence="3">Telomerase protein component 1</fullName>
    </submittedName>
</protein>
<dbReference type="CDD" id="cd02019">
    <property type="entry name" value="NK"/>
    <property type="match status" value="1"/>
</dbReference>
<dbReference type="SMART" id="SM00320">
    <property type="entry name" value="WD40"/>
    <property type="match status" value="8"/>
</dbReference>
<dbReference type="InterPro" id="IPR008858">
    <property type="entry name" value="TROVE_dom"/>
</dbReference>
<feature type="domain" description="TROVE" evidence="2">
    <location>
        <begin position="105"/>
        <end position="650"/>
    </location>
</feature>
<dbReference type="Pfam" id="PF05731">
    <property type="entry name" value="TROVE"/>
    <property type="match status" value="1"/>
</dbReference>
<feature type="region of interest" description="Disordered" evidence="1">
    <location>
        <begin position="264"/>
        <end position="294"/>
    </location>
</feature>
<gene>
    <name evidence="3" type="primary">TEP1</name>
    <name evidence="3" type="ORF">Ciccas_003659</name>
</gene>
<dbReference type="SUPFAM" id="SSF140864">
    <property type="entry name" value="TROVE domain-like"/>
    <property type="match status" value="1"/>
</dbReference>
<dbReference type="PANTHER" id="PTHR44791:SF1">
    <property type="entry name" value="TELOMERASE PROTEIN COMPONENT 1"/>
    <property type="match status" value="1"/>
</dbReference>
<evidence type="ECO:0000313" key="4">
    <source>
        <dbReference type="Proteomes" id="UP001626550"/>
    </source>
</evidence>
<dbReference type="PROSITE" id="PS50988">
    <property type="entry name" value="TROVE"/>
    <property type="match status" value="1"/>
</dbReference>
<feature type="compositionally biased region" description="Low complexity" evidence="1">
    <location>
        <begin position="280"/>
        <end position="290"/>
    </location>
</feature>
<dbReference type="Gene3D" id="2.130.10.10">
    <property type="entry name" value="YVTN repeat-like/Quinoprotein amine dehydrogenase"/>
    <property type="match status" value="3"/>
</dbReference>
<dbReference type="EMBL" id="JBJKFK010000345">
    <property type="protein sequence ID" value="KAL3317678.1"/>
    <property type="molecule type" value="Genomic_DNA"/>
</dbReference>
<evidence type="ECO:0000259" key="2">
    <source>
        <dbReference type="PROSITE" id="PS50988"/>
    </source>
</evidence>
<dbReference type="InterPro" id="IPR015943">
    <property type="entry name" value="WD40/YVTN_repeat-like_dom_sf"/>
</dbReference>
<dbReference type="InterPro" id="IPR037214">
    <property type="entry name" value="TROVE_dom_sf"/>
</dbReference>
<dbReference type="InterPro" id="IPR036322">
    <property type="entry name" value="WD40_repeat_dom_sf"/>
</dbReference>
<dbReference type="InterPro" id="IPR025139">
    <property type="entry name" value="DUF4062"/>
</dbReference>
<reference evidence="3 4" key="1">
    <citation type="submission" date="2024-11" db="EMBL/GenBank/DDBJ databases">
        <title>Adaptive evolution of stress response genes in parasites aligns with host niche diversity.</title>
        <authorList>
            <person name="Hahn C."/>
            <person name="Resl P."/>
        </authorList>
    </citation>
    <scope>NUCLEOTIDE SEQUENCE [LARGE SCALE GENOMIC DNA]</scope>
    <source>
        <strain evidence="3">EGGRZ-B1_66</strain>
        <tissue evidence="3">Body</tissue>
    </source>
</reference>
<dbReference type="InterPro" id="IPR052652">
    <property type="entry name" value="Telomerase_Complex_Comp"/>
</dbReference>
<dbReference type="PANTHER" id="PTHR44791">
    <property type="entry name" value="TELOMERASE PROTEIN COMPONENT 1 TEP1"/>
    <property type="match status" value="1"/>
</dbReference>
<dbReference type="Pfam" id="PF00400">
    <property type="entry name" value="WD40"/>
    <property type="match status" value="1"/>
</dbReference>
<name>A0ABD2QDP7_9PLAT</name>
<comment type="caution">
    <text evidence="3">The sequence shown here is derived from an EMBL/GenBank/DDBJ whole genome shotgun (WGS) entry which is preliminary data.</text>
</comment>
<keyword evidence="4" id="KW-1185">Reference proteome</keyword>
<dbReference type="InterPro" id="IPR001680">
    <property type="entry name" value="WD40_rpt"/>
</dbReference>